<gene>
    <name evidence="3" type="ORF">KIW84_011360</name>
</gene>
<reference evidence="3 4" key="1">
    <citation type="journal article" date="2022" name="Nat. Genet.">
        <title>Improved pea reference genome and pan-genome highlight genomic features and evolutionary characteristics.</title>
        <authorList>
            <person name="Yang T."/>
            <person name="Liu R."/>
            <person name="Luo Y."/>
            <person name="Hu S."/>
            <person name="Wang D."/>
            <person name="Wang C."/>
            <person name="Pandey M.K."/>
            <person name="Ge S."/>
            <person name="Xu Q."/>
            <person name="Li N."/>
            <person name="Li G."/>
            <person name="Huang Y."/>
            <person name="Saxena R.K."/>
            <person name="Ji Y."/>
            <person name="Li M."/>
            <person name="Yan X."/>
            <person name="He Y."/>
            <person name="Liu Y."/>
            <person name="Wang X."/>
            <person name="Xiang C."/>
            <person name="Varshney R.K."/>
            <person name="Ding H."/>
            <person name="Gao S."/>
            <person name="Zong X."/>
        </authorList>
    </citation>
    <scope>NUCLEOTIDE SEQUENCE [LARGE SCALE GENOMIC DNA]</scope>
    <source>
        <strain evidence="3 4">cv. Zhongwan 6</strain>
    </source>
</reference>
<dbReference type="EMBL" id="JAMSHJ010000001">
    <property type="protein sequence ID" value="KAI5442264.1"/>
    <property type="molecule type" value="Genomic_DNA"/>
</dbReference>
<evidence type="ECO:0000259" key="2">
    <source>
        <dbReference type="Pfam" id="PF03101"/>
    </source>
</evidence>
<dbReference type="Proteomes" id="UP001058974">
    <property type="component" value="Chromosome 1"/>
</dbReference>
<feature type="region of interest" description="Disordered" evidence="1">
    <location>
        <begin position="181"/>
        <end position="204"/>
    </location>
</feature>
<evidence type="ECO:0000313" key="3">
    <source>
        <dbReference type="EMBL" id="KAI5442264.1"/>
    </source>
</evidence>
<feature type="domain" description="FAR1" evidence="2">
    <location>
        <begin position="11"/>
        <end position="86"/>
    </location>
</feature>
<proteinExistence type="predicted"/>
<name>A0A9D5GV01_PEA</name>
<evidence type="ECO:0000256" key="1">
    <source>
        <dbReference type="SAM" id="MobiDB-lite"/>
    </source>
</evidence>
<protein>
    <recommendedName>
        <fullName evidence="2">FAR1 domain-containing protein</fullName>
    </recommendedName>
</protein>
<sequence length="204" mass="23806">MIFDSIEDAWKFWVDYGGKVGFGVRKQYYHKNKNGIITSYKFVYCKEGLRKLDKRDYKTINPRPETRTNCQARLGIKNMDVPEHYILKRWIKLARSETSCNVDVSYVKEDVNLSSAQRYKEICPRLIRIAIEACRSPEAFTILCKITNELDRHMLEFQKNQVNISQVNEFIGKVKESTSTHNDLAQAKGFKNREGKKSSKRPKG</sequence>
<comment type="caution">
    <text evidence="3">The sequence shown here is derived from an EMBL/GenBank/DDBJ whole genome shotgun (WGS) entry which is preliminary data.</text>
</comment>
<organism evidence="3 4">
    <name type="scientific">Pisum sativum</name>
    <name type="common">Garden pea</name>
    <name type="synonym">Lathyrus oleraceus</name>
    <dbReference type="NCBI Taxonomy" id="3888"/>
    <lineage>
        <taxon>Eukaryota</taxon>
        <taxon>Viridiplantae</taxon>
        <taxon>Streptophyta</taxon>
        <taxon>Embryophyta</taxon>
        <taxon>Tracheophyta</taxon>
        <taxon>Spermatophyta</taxon>
        <taxon>Magnoliopsida</taxon>
        <taxon>eudicotyledons</taxon>
        <taxon>Gunneridae</taxon>
        <taxon>Pentapetalae</taxon>
        <taxon>rosids</taxon>
        <taxon>fabids</taxon>
        <taxon>Fabales</taxon>
        <taxon>Fabaceae</taxon>
        <taxon>Papilionoideae</taxon>
        <taxon>50 kb inversion clade</taxon>
        <taxon>NPAAA clade</taxon>
        <taxon>Hologalegina</taxon>
        <taxon>IRL clade</taxon>
        <taxon>Fabeae</taxon>
        <taxon>Lathyrus</taxon>
    </lineage>
</organism>
<dbReference type="Gramene" id="Psat01G0136000-T1">
    <property type="protein sequence ID" value="KAI5442264.1"/>
    <property type="gene ID" value="KIW84_011360"/>
</dbReference>
<accession>A0A9D5GV01</accession>
<dbReference type="PANTHER" id="PTHR46328:SF34">
    <property type="entry name" value="PROTEIN FAR1-RELATED SEQUENCE 5-LIKE"/>
    <property type="match status" value="1"/>
</dbReference>
<dbReference type="AlphaFoldDB" id="A0A9D5GV01"/>
<keyword evidence="4" id="KW-1185">Reference proteome</keyword>
<dbReference type="InterPro" id="IPR004330">
    <property type="entry name" value="FAR1_DNA_bnd_dom"/>
</dbReference>
<dbReference type="PANTHER" id="PTHR46328">
    <property type="entry name" value="FAR-RED IMPAIRED RESPONSIVE (FAR1) FAMILY PROTEIN-RELATED"/>
    <property type="match status" value="1"/>
</dbReference>
<evidence type="ECO:0000313" key="4">
    <source>
        <dbReference type="Proteomes" id="UP001058974"/>
    </source>
</evidence>
<dbReference type="Pfam" id="PF03101">
    <property type="entry name" value="FAR1"/>
    <property type="match status" value="1"/>
</dbReference>